<dbReference type="Proteomes" id="UP000820669">
    <property type="component" value="Unassembled WGS sequence"/>
</dbReference>
<dbReference type="InterPro" id="IPR001041">
    <property type="entry name" value="2Fe-2S_ferredoxin-type"/>
</dbReference>
<dbReference type="InterPro" id="IPR017938">
    <property type="entry name" value="Riboflavin_synthase-like_b-brl"/>
</dbReference>
<feature type="domain" description="FAD-binding FR-type" evidence="9">
    <location>
        <begin position="47"/>
        <end position="148"/>
    </location>
</feature>
<dbReference type="Gene3D" id="2.40.30.10">
    <property type="entry name" value="Translation factors"/>
    <property type="match status" value="1"/>
</dbReference>
<dbReference type="InterPro" id="IPR050415">
    <property type="entry name" value="MRET"/>
</dbReference>
<keyword evidence="5" id="KW-0560">Oxidoreductase</keyword>
<sequence length="358" mass="38024">MRGFLRLSVSAVARLRRARRRRREVSAAVTTSTVLDTRAPTTRTTSDFEADVVVTARREEAEGVVGVELALPSGDPLPSWTPGAHIDLELPGGLTRQYSLCGHPAEAAWRIGVLREAAGRGGSRWIADELTEGTTLRVRGPRNNFPLQPAGRYVFVAGGIGITPLLPMIRAVAAAGGNWVLHYGGRSRASMAFLGELAGYGDRVRVHPQDEVGMLDLDAVLGAPTADTLVYCCGPTGLIEAVEVRCRTRGPGVLHAERFTAAPVVTDGEDTGFEVVCERSGLTVAVPPELSVLEALGNAGVDVLSSCEEGICGTCETTVLDGEPDHRDSLLTDEEKAAGDTMMICVSRCRGARLVLDL</sequence>
<evidence type="ECO:0000256" key="6">
    <source>
        <dbReference type="ARBA" id="ARBA00023004"/>
    </source>
</evidence>
<dbReference type="PRINTS" id="PR00409">
    <property type="entry name" value="PHDIOXRDTASE"/>
</dbReference>
<evidence type="ECO:0000256" key="3">
    <source>
        <dbReference type="ARBA" id="ARBA00022714"/>
    </source>
</evidence>
<comment type="cofactor">
    <cofactor evidence="1">
        <name>FAD</name>
        <dbReference type="ChEBI" id="CHEBI:57692"/>
    </cofactor>
</comment>
<keyword evidence="4" id="KW-0479">Metal-binding</keyword>
<keyword evidence="2" id="KW-0285">Flavoprotein</keyword>
<evidence type="ECO:0000313" key="11">
    <source>
        <dbReference type="Proteomes" id="UP000820669"/>
    </source>
</evidence>
<keyword evidence="7" id="KW-0411">Iron-sulfur</keyword>
<dbReference type="Gene3D" id="3.10.20.30">
    <property type="match status" value="1"/>
</dbReference>
<evidence type="ECO:0000256" key="5">
    <source>
        <dbReference type="ARBA" id="ARBA00023002"/>
    </source>
</evidence>
<dbReference type="Gene3D" id="3.40.50.80">
    <property type="entry name" value="Nucleotide-binding domain of ferredoxin-NADP reductase (FNR) module"/>
    <property type="match status" value="1"/>
</dbReference>
<feature type="domain" description="2Fe-2S ferredoxin-type" evidence="8">
    <location>
        <begin position="271"/>
        <end position="358"/>
    </location>
</feature>
<dbReference type="PROSITE" id="PS51085">
    <property type="entry name" value="2FE2S_FER_2"/>
    <property type="match status" value="1"/>
</dbReference>
<dbReference type="CDD" id="cd06185">
    <property type="entry name" value="PDR_like"/>
    <property type="match status" value="1"/>
</dbReference>
<dbReference type="PANTHER" id="PTHR47354">
    <property type="entry name" value="NADH OXIDOREDUCTASE HCR"/>
    <property type="match status" value="1"/>
</dbReference>
<dbReference type="SUPFAM" id="SSF54292">
    <property type="entry name" value="2Fe-2S ferredoxin-like"/>
    <property type="match status" value="1"/>
</dbReference>
<dbReference type="InterPro" id="IPR036010">
    <property type="entry name" value="2Fe-2S_ferredoxin-like_sf"/>
</dbReference>
<dbReference type="SUPFAM" id="SSF52343">
    <property type="entry name" value="Ferredoxin reductase-like, C-terminal NADP-linked domain"/>
    <property type="match status" value="1"/>
</dbReference>
<dbReference type="SUPFAM" id="SSF63380">
    <property type="entry name" value="Riboflavin synthase domain-like"/>
    <property type="match status" value="1"/>
</dbReference>
<protein>
    <submittedName>
        <fullName evidence="10">Oxidoreductase</fullName>
    </submittedName>
</protein>
<organism evidence="10 11">
    <name type="scientific">Pseudonocardia acidicola</name>
    <dbReference type="NCBI Taxonomy" id="2724939"/>
    <lineage>
        <taxon>Bacteria</taxon>
        <taxon>Bacillati</taxon>
        <taxon>Actinomycetota</taxon>
        <taxon>Actinomycetes</taxon>
        <taxon>Pseudonocardiales</taxon>
        <taxon>Pseudonocardiaceae</taxon>
        <taxon>Pseudonocardia</taxon>
    </lineage>
</organism>
<evidence type="ECO:0000256" key="7">
    <source>
        <dbReference type="ARBA" id="ARBA00023014"/>
    </source>
</evidence>
<gene>
    <name evidence="10" type="ORF">HF526_19450</name>
</gene>
<proteinExistence type="predicted"/>
<keyword evidence="6" id="KW-0408">Iron</keyword>
<evidence type="ECO:0000259" key="8">
    <source>
        <dbReference type="PROSITE" id="PS51085"/>
    </source>
</evidence>
<keyword evidence="11" id="KW-1185">Reference proteome</keyword>
<dbReference type="Pfam" id="PF00175">
    <property type="entry name" value="NAD_binding_1"/>
    <property type="match status" value="1"/>
</dbReference>
<evidence type="ECO:0000313" key="10">
    <source>
        <dbReference type="EMBL" id="NMH99473.1"/>
    </source>
</evidence>
<dbReference type="EMBL" id="JAAXLA010000037">
    <property type="protein sequence ID" value="NMH99473.1"/>
    <property type="molecule type" value="Genomic_DNA"/>
</dbReference>
<reference evidence="10 11" key="1">
    <citation type="submission" date="2020-04" db="EMBL/GenBank/DDBJ databases">
        <authorList>
            <person name="Klaysubun C."/>
            <person name="Duangmal K."/>
            <person name="Lipun K."/>
        </authorList>
    </citation>
    <scope>NUCLEOTIDE SEQUENCE [LARGE SCALE GENOMIC DNA]</scope>
    <source>
        <strain evidence="10 11">K10HN5</strain>
    </source>
</reference>
<comment type="caution">
    <text evidence="10">The sequence shown here is derived from an EMBL/GenBank/DDBJ whole genome shotgun (WGS) entry which is preliminary data.</text>
</comment>
<accession>A0ABX1SD23</accession>
<dbReference type="PANTHER" id="PTHR47354:SF1">
    <property type="entry name" value="CARNITINE MONOOXYGENASE REDUCTASE SUBUNIT"/>
    <property type="match status" value="1"/>
</dbReference>
<name>A0ABX1SD23_9PSEU</name>
<dbReference type="InterPro" id="IPR001433">
    <property type="entry name" value="OxRdtase_FAD/NAD-bd"/>
</dbReference>
<evidence type="ECO:0000259" key="9">
    <source>
        <dbReference type="PROSITE" id="PS51384"/>
    </source>
</evidence>
<dbReference type="Pfam" id="PF00111">
    <property type="entry name" value="Fer2"/>
    <property type="match status" value="1"/>
</dbReference>
<evidence type="ECO:0000256" key="2">
    <source>
        <dbReference type="ARBA" id="ARBA00022630"/>
    </source>
</evidence>
<dbReference type="PROSITE" id="PS00197">
    <property type="entry name" value="2FE2S_FER_1"/>
    <property type="match status" value="1"/>
</dbReference>
<dbReference type="InterPro" id="IPR039261">
    <property type="entry name" value="FNR_nucleotide-bd"/>
</dbReference>
<dbReference type="InterPro" id="IPR017927">
    <property type="entry name" value="FAD-bd_FR_type"/>
</dbReference>
<dbReference type="PROSITE" id="PS51384">
    <property type="entry name" value="FAD_FR"/>
    <property type="match status" value="1"/>
</dbReference>
<dbReference type="CDD" id="cd00207">
    <property type="entry name" value="fer2"/>
    <property type="match status" value="1"/>
</dbReference>
<keyword evidence="3" id="KW-0001">2Fe-2S</keyword>
<dbReference type="InterPro" id="IPR012675">
    <property type="entry name" value="Beta-grasp_dom_sf"/>
</dbReference>
<dbReference type="InterPro" id="IPR006058">
    <property type="entry name" value="2Fe2S_fd_BS"/>
</dbReference>
<evidence type="ECO:0000256" key="4">
    <source>
        <dbReference type="ARBA" id="ARBA00022723"/>
    </source>
</evidence>
<evidence type="ECO:0000256" key="1">
    <source>
        <dbReference type="ARBA" id="ARBA00001974"/>
    </source>
</evidence>